<keyword evidence="1" id="KW-1133">Transmembrane helix</keyword>
<dbReference type="RefSeq" id="WP_128250860.1">
    <property type="nucleotide sequence ID" value="NZ_CP034951.1"/>
</dbReference>
<keyword evidence="1" id="KW-0812">Transmembrane</keyword>
<evidence type="ECO:0000313" key="3">
    <source>
        <dbReference type="Proteomes" id="UP000285517"/>
    </source>
</evidence>
<organism evidence="2 3">
    <name type="scientific">Aequorivita ciconiae</name>
    <dbReference type="NCBI Taxonomy" id="2494375"/>
    <lineage>
        <taxon>Bacteria</taxon>
        <taxon>Pseudomonadati</taxon>
        <taxon>Bacteroidota</taxon>
        <taxon>Flavobacteriia</taxon>
        <taxon>Flavobacteriales</taxon>
        <taxon>Flavobacteriaceae</taxon>
        <taxon>Aequorivita</taxon>
    </lineage>
</organism>
<evidence type="ECO:0000256" key="1">
    <source>
        <dbReference type="SAM" id="Phobius"/>
    </source>
</evidence>
<dbReference type="KEGG" id="aev:EI546_12540"/>
<protein>
    <submittedName>
        <fullName evidence="2">Uncharacterized protein</fullName>
    </submittedName>
</protein>
<dbReference type="EMBL" id="CP034951">
    <property type="protein sequence ID" value="QAA82495.1"/>
    <property type="molecule type" value="Genomic_DNA"/>
</dbReference>
<name>A0A410G5M6_9FLAO</name>
<gene>
    <name evidence="2" type="ORF">EI546_12540</name>
</gene>
<dbReference type="AlphaFoldDB" id="A0A410G5M6"/>
<keyword evidence="1" id="KW-0472">Membrane</keyword>
<evidence type="ECO:0000313" key="2">
    <source>
        <dbReference type="EMBL" id="QAA82495.1"/>
    </source>
</evidence>
<proteinExistence type="predicted"/>
<accession>A0A410G5M6</accession>
<dbReference type="Proteomes" id="UP000285517">
    <property type="component" value="Chromosome"/>
</dbReference>
<sequence>MKYFLIILFFIVVIGIALGFYLKPTDPATGDLLIGLSLMAGFFVLMPAFVYHRWKDRSVKDYMLNKENIMKMHDYQNKKD</sequence>
<feature type="transmembrane region" description="Helical" evidence="1">
    <location>
        <begin position="29"/>
        <end position="51"/>
    </location>
</feature>
<dbReference type="OrthoDB" id="1145018at2"/>
<reference evidence="2 3" key="1">
    <citation type="submission" date="2019-01" db="EMBL/GenBank/DDBJ databases">
        <title>Complete genome sequencing of Aequorivita sp. H23M31.</title>
        <authorList>
            <person name="Bae J.-W."/>
        </authorList>
    </citation>
    <scope>NUCLEOTIDE SEQUENCE [LARGE SCALE GENOMIC DNA]</scope>
    <source>
        <strain evidence="2 3">H23M31</strain>
    </source>
</reference>
<keyword evidence="3" id="KW-1185">Reference proteome</keyword>